<sequence>MLFCEHKCIHKTVTPPPEVVFSAISESNLIATLSPSLQAFMGAILRQEVALTLLKNLGSSSRSSINRGWEQANHSEAVAFGPSPGKFKPRKFA</sequence>
<evidence type="ECO:0000313" key="2">
    <source>
        <dbReference type="Proteomes" id="UP000324222"/>
    </source>
</evidence>
<proteinExistence type="predicted"/>
<accession>A0A5B7FWE0</accession>
<dbReference type="AlphaFoldDB" id="A0A5B7FWE0"/>
<dbReference type="EMBL" id="VSRR010008794">
    <property type="protein sequence ID" value="MPC49313.1"/>
    <property type="molecule type" value="Genomic_DNA"/>
</dbReference>
<keyword evidence="2" id="KW-1185">Reference proteome</keyword>
<gene>
    <name evidence="1" type="ORF">E2C01_043111</name>
</gene>
<protein>
    <submittedName>
        <fullName evidence="1">Uncharacterized protein</fullName>
    </submittedName>
</protein>
<evidence type="ECO:0000313" key="1">
    <source>
        <dbReference type="EMBL" id="MPC49313.1"/>
    </source>
</evidence>
<organism evidence="1 2">
    <name type="scientific">Portunus trituberculatus</name>
    <name type="common">Swimming crab</name>
    <name type="synonym">Neptunus trituberculatus</name>
    <dbReference type="NCBI Taxonomy" id="210409"/>
    <lineage>
        <taxon>Eukaryota</taxon>
        <taxon>Metazoa</taxon>
        <taxon>Ecdysozoa</taxon>
        <taxon>Arthropoda</taxon>
        <taxon>Crustacea</taxon>
        <taxon>Multicrustacea</taxon>
        <taxon>Malacostraca</taxon>
        <taxon>Eumalacostraca</taxon>
        <taxon>Eucarida</taxon>
        <taxon>Decapoda</taxon>
        <taxon>Pleocyemata</taxon>
        <taxon>Brachyura</taxon>
        <taxon>Eubrachyura</taxon>
        <taxon>Portunoidea</taxon>
        <taxon>Portunidae</taxon>
        <taxon>Portuninae</taxon>
        <taxon>Portunus</taxon>
    </lineage>
</organism>
<name>A0A5B7FWE0_PORTR</name>
<reference evidence="1 2" key="1">
    <citation type="submission" date="2019-05" db="EMBL/GenBank/DDBJ databases">
        <title>Another draft genome of Portunus trituberculatus and its Hox gene families provides insights of decapod evolution.</title>
        <authorList>
            <person name="Jeong J.-H."/>
            <person name="Song I."/>
            <person name="Kim S."/>
            <person name="Choi T."/>
            <person name="Kim D."/>
            <person name="Ryu S."/>
            <person name="Kim W."/>
        </authorList>
    </citation>
    <scope>NUCLEOTIDE SEQUENCE [LARGE SCALE GENOMIC DNA]</scope>
    <source>
        <tissue evidence="1">Muscle</tissue>
    </source>
</reference>
<dbReference type="Proteomes" id="UP000324222">
    <property type="component" value="Unassembled WGS sequence"/>
</dbReference>
<comment type="caution">
    <text evidence="1">The sequence shown here is derived from an EMBL/GenBank/DDBJ whole genome shotgun (WGS) entry which is preliminary data.</text>
</comment>